<dbReference type="GO" id="GO:0003700">
    <property type="term" value="F:DNA-binding transcription factor activity"/>
    <property type="evidence" value="ECO:0000318"/>
    <property type="project" value="GO_Central"/>
</dbReference>
<dbReference type="InterPro" id="IPR003657">
    <property type="entry name" value="WRKY_dom"/>
</dbReference>
<evidence type="ECO:0000256" key="6">
    <source>
        <dbReference type="SAM" id="MobiDB-lite"/>
    </source>
</evidence>
<evidence type="ECO:0000256" key="5">
    <source>
        <dbReference type="ARBA" id="ARBA00023242"/>
    </source>
</evidence>
<dbReference type="Proteomes" id="UP000006727">
    <property type="component" value="Chromosome 2"/>
</dbReference>
<gene>
    <name evidence="9" type="primary">LOC112278489</name>
    <name evidence="8" type="ORF">PHYPA_003526</name>
</gene>
<dbReference type="InterPro" id="IPR036576">
    <property type="entry name" value="WRKY_dom_sf"/>
</dbReference>
<keyword evidence="2" id="KW-0805">Transcription regulation</keyword>
<dbReference type="PaxDb" id="3218-PP1S426_27V6.1"/>
<protein>
    <recommendedName>
        <fullName evidence="7">WRKY domain-containing protein</fullName>
    </recommendedName>
</protein>
<dbReference type="GO" id="GO:0006355">
    <property type="term" value="P:regulation of DNA-templated transcription"/>
    <property type="evidence" value="ECO:0000318"/>
    <property type="project" value="GO_Central"/>
</dbReference>
<dbReference type="SMART" id="SM00774">
    <property type="entry name" value="WRKY"/>
    <property type="match status" value="1"/>
</dbReference>
<dbReference type="EMBL" id="ABEU02000002">
    <property type="protein sequence ID" value="PNR60733.1"/>
    <property type="molecule type" value="Genomic_DNA"/>
</dbReference>
<evidence type="ECO:0000256" key="1">
    <source>
        <dbReference type="ARBA" id="ARBA00004123"/>
    </source>
</evidence>
<dbReference type="PROSITE" id="PS50811">
    <property type="entry name" value="WRKY"/>
    <property type="match status" value="1"/>
</dbReference>
<organism evidence="8">
    <name type="scientific">Physcomitrium patens</name>
    <name type="common">Spreading-leaved earth moss</name>
    <name type="synonym">Physcomitrella patens</name>
    <dbReference type="NCBI Taxonomy" id="3218"/>
    <lineage>
        <taxon>Eukaryota</taxon>
        <taxon>Viridiplantae</taxon>
        <taxon>Streptophyta</taxon>
        <taxon>Embryophyta</taxon>
        <taxon>Bryophyta</taxon>
        <taxon>Bryophytina</taxon>
        <taxon>Bryopsida</taxon>
        <taxon>Funariidae</taxon>
        <taxon>Funariales</taxon>
        <taxon>Funariaceae</taxon>
        <taxon>Physcomitrium</taxon>
    </lineage>
</organism>
<dbReference type="STRING" id="3218.A0A2K1L3Z0"/>
<feature type="region of interest" description="Disordered" evidence="6">
    <location>
        <begin position="73"/>
        <end position="96"/>
    </location>
</feature>
<feature type="region of interest" description="Disordered" evidence="6">
    <location>
        <begin position="385"/>
        <end position="437"/>
    </location>
</feature>
<reference evidence="9" key="3">
    <citation type="submission" date="2020-12" db="UniProtKB">
        <authorList>
            <consortium name="EnsemblPlants"/>
        </authorList>
    </citation>
    <scope>IDENTIFICATION</scope>
</reference>
<feature type="domain" description="WRKY" evidence="7">
    <location>
        <begin position="171"/>
        <end position="236"/>
    </location>
</feature>
<dbReference type="PANTHER" id="PTHR31221">
    <property type="entry name" value="WRKY TRANSCRIPTION FACTOR PROTEIN 1-RELATED"/>
    <property type="match status" value="1"/>
</dbReference>
<keyword evidence="5" id="KW-0539">Nucleus</keyword>
<dbReference type="Pfam" id="PF03106">
    <property type="entry name" value="WRKY"/>
    <property type="match status" value="1"/>
</dbReference>
<evidence type="ECO:0000313" key="10">
    <source>
        <dbReference type="Proteomes" id="UP000006727"/>
    </source>
</evidence>
<keyword evidence="4" id="KW-0804">Transcription</keyword>
<dbReference type="Gramene" id="Pp3c2_32150V3.1">
    <property type="protein sequence ID" value="Pp3c2_32150V3.1"/>
    <property type="gene ID" value="Pp3c2_32150"/>
</dbReference>
<keyword evidence="10" id="KW-1185">Reference proteome</keyword>
<evidence type="ECO:0000256" key="3">
    <source>
        <dbReference type="ARBA" id="ARBA00023125"/>
    </source>
</evidence>
<feature type="compositionally biased region" description="Polar residues" evidence="6">
    <location>
        <begin position="421"/>
        <end position="437"/>
    </location>
</feature>
<dbReference type="Gene3D" id="2.20.25.80">
    <property type="entry name" value="WRKY domain"/>
    <property type="match status" value="1"/>
</dbReference>
<proteinExistence type="predicted"/>
<dbReference type="EnsemblPlants" id="Pp3c2_32150V3.1">
    <property type="protein sequence ID" value="Pp3c2_32150V3.1"/>
    <property type="gene ID" value="Pp3c2_32150"/>
</dbReference>
<evidence type="ECO:0000256" key="4">
    <source>
        <dbReference type="ARBA" id="ARBA00023163"/>
    </source>
</evidence>
<accession>A0A2K1L3Z0</accession>
<evidence type="ECO:0000313" key="8">
    <source>
        <dbReference type="EMBL" id="PNR60733.1"/>
    </source>
</evidence>
<feature type="compositionally biased region" description="Low complexity" evidence="6">
    <location>
        <begin position="76"/>
        <end position="90"/>
    </location>
</feature>
<reference evidence="8 10" key="1">
    <citation type="journal article" date="2008" name="Science">
        <title>The Physcomitrella genome reveals evolutionary insights into the conquest of land by plants.</title>
        <authorList>
            <person name="Rensing S."/>
            <person name="Lang D."/>
            <person name="Zimmer A."/>
            <person name="Terry A."/>
            <person name="Salamov A."/>
            <person name="Shapiro H."/>
            <person name="Nishiyama T."/>
            <person name="Perroud P.-F."/>
            <person name="Lindquist E."/>
            <person name="Kamisugi Y."/>
            <person name="Tanahashi T."/>
            <person name="Sakakibara K."/>
            <person name="Fujita T."/>
            <person name="Oishi K."/>
            <person name="Shin-I T."/>
            <person name="Kuroki Y."/>
            <person name="Toyoda A."/>
            <person name="Suzuki Y."/>
            <person name="Hashimoto A."/>
            <person name="Yamaguchi K."/>
            <person name="Sugano A."/>
            <person name="Kohara Y."/>
            <person name="Fujiyama A."/>
            <person name="Anterola A."/>
            <person name="Aoki S."/>
            <person name="Ashton N."/>
            <person name="Barbazuk W.B."/>
            <person name="Barker E."/>
            <person name="Bennetzen J."/>
            <person name="Bezanilla M."/>
            <person name="Blankenship R."/>
            <person name="Cho S.H."/>
            <person name="Dutcher S."/>
            <person name="Estelle M."/>
            <person name="Fawcett J.A."/>
            <person name="Gundlach H."/>
            <person name="Hanada K."/>
            <person name="Heyl A."/>
            <person name="Hicks K.A."/>
            <person name="Hugh J."/>
            <person name="Lohr M."/>
            <person name="Mayer K."/>
            <person name="Melkozernov A."/>
            <person name="Murata T."/>
            <person name="Nelson D."/>
            <person name="Pils B."/>
            <person name="Prigge M."/>
            <person name="Reiss B."/>
            <person name="Renner T."/>
            <person name="Rombauts S."/>
            <person name="Rushton P."/>
            <person name="Sanderfoot A."/>
            <person name="Schween G."/>
            <person name="Shiu S.-H."/>
            <person name="Stueber K."/>
            <person name="Theodoulou F.L."/>
            <person name="Tu H."/>
            <person name="Van de Peer Y."/>
            <person name="Verrier P.J."/>
            <person name="Waters E."/>
            <person name="Wood A."/>
            <person name="Yang L."/>
            <person name="Cove D."/>
            <person name="Cuming A."/>
            <person name="Hasebe M."/>
            <person name="Lucas S."/>
            <person name="Mishler D.B."/>
            <person name="Reski R."/>
            <person name="Grigoriev I."/>
            <person name="Quatrano R.S."/>
            <person name="Boore J.L."/>
        </authorList>
    </citation>
    <scope>NUCLEOTIDE SEQUENCE [LARGE SCALE GENOMIC DNA]</scope>
    <source>
        <strain evidence="9 10">cv. Gransden 2004</strain>
    </source>
</reference>
<dbReference type="PANTHER" id="PTHR31221:SF334">
    <property type="entry name" value="WRKY TRANSCRIPTION FACTOR 57-RELATED"/>
    <property type="match status" value="1"/>
</dbReference>
<name>A0A2K1L3Z0_PHYPA</name>
<dbReference type="InterPro" id="IPR044810">
    <property type="entry name" value="WRKY_plant"/>
</dbReference>
<feature type="compositionally biased region" description="Polar residues" evidence="6">
    <location>
        <begin position="387"/>
        <end position="402"/>
    </location>
</feature>
<comment type="subcellular location">
    <subcellularLocation>
        <location evidence="1">Nucleus</location>
    </subcellularLocation>
</comment>
<dbReference type="GO" id="GO:0005634">
    <property type="term" value="C:nucleus"/>
    <property type="evidence" value="ECO:0000318"/>
    <property type="project" value="GO_Central"/>
</dbReference>
<dbReference type="AlphaFoldDB" id="A0A2K1L3Z0"/>
<evidence type="ECO:0000259" key="7">
    <source>
        <dbReference type="PROSITE" id="PS50811"/>
    </source>
</evidence>
<evidence type="ECO:0000256" key="2">
    <source>
        <dbReference type="ARBA" id="ARBA00023015"/>
    </source>
</evidence>
<reference evidence="8 10" key="2">
    <citation type="journal article" date="2018" name="Plant J.">
        <title>The Physcomitrella patens chromosome-scale assembly reveals moss genome structure and evolution.</title>
        <authorList>
            <person name="Lang D."/>
            <person name="Ullrich K.K."/>
            <person name="Murat F."/>
            <person name="Fuchs J."/>
            <person name="Jenkins J."/>
            <person name="Haas F.B."/>
            <person name="Piednoel M."/>
            <person name="Gundlach H."/>
            <person name="Van Bel M."/>
            <person name="Meyberg R."/>
            <person name="Vives C."/>
            <person name="Morata J."/>
            <person name="Symeonidi A."/>
            <person name="Hiss M."/>
            <person name="Muchero W."/>
            <person name="Kamisugi Y."/>
            <person name="Saleh O."/>
            <person name="Blanc G."/>
            <person name="Decker E.L."/>
            <person name="van Gessel N."/>
            <person name="Grimwood J."/>
            <person name="Hayes R.D."/>
            <person name="Graham S.W."/>
            <person name="Gunter L.E."/>
            <person name="McDaniel S.F."/>
            <person name="Hoernstein S.N.W."/>
            <person name="Larsson A."/>
            <person name="Li F.W."/>
            <person name="Perroud P.F."/>
            <person name="Phillips J."/>
            <person name="Ranjan P."/>
            <person name="Rokshar D.S."/>
            <person name="Rothfels C.J."/>
            <person name="Schneider L."/>
            <person name="Shu S."/>
            <person name="Stevenson D.W."/>
            <person name="Thummler F."/>
            <person name="Tillich M."/>
            <person name="Villarreal Aguilar J.C."/>
            <person name="Widiez T."/>
            <person name="Wong G.K."/>
            <person name="Wymore A."/>
            <person name="Zhang Y."/>
            <person name="Zimmer A.D."/>
            <person name="Quatrano R.S."/>
            <person name="Mayer K.F.X."/>
            <person name="Goodstein D."/>
            <person name="Casacuberta J.M."/>
            <person name="Vandepoele K."/>
            <person name="Reski R."/>
            <person name="Cuming A.C."/>
            <person name="Tuskan G.A."/>
            <person name="Maumus F."/>
            <person name="Salse J."/>
            <person name="Schmutz J."/>
            <person name="Rensing S.A."/>
        </authorList>
    </citation>
    <scope>NUCLEOTIDE SEQUENCE [LARGE SCALE GENOMIC DNA]</scope>
    <source>
        <strain evidence="9 10">cv. Gransden 2004</strain>
    </source>
</reference>
<evidence type="ECO:0000313" key="9">
    <source>
        <dbReference type="EnsemblPlants" id="Pp3c2_32150V3.1"/>
    </source>
</evidence>
<sequence>MMEKSGPDEIQEVVAPSFEDNEDLAALVQQYFESIISPSGSLKTEGFPKYDSFCSSPCGQICCRRGSNGGTLTHDSSSLSPPSSCVSDPSRTTETGSLKPACFRDDECKDGMKLPHDGEGGDDAPLDDGPLIERKNFSCAYVCIITSPRWAKKKKGLKKVTDPRHIVKRRTDLDMVEDGYKWRKYGQKTVLSSPYPRSYYKCTTAGCRVRKQVSRCVEDRGLVIASYEGEHHHPKISQQTCSSKTSHSQNTAKILLDSLNPHNNRQAKQAGYSLPNLLPINTILPYPDHFGYLMQRRWPIFDPHQLQPPSVLDSMNMMMVYQVMKLKQELQARTQEFMNFATQGSGISDLLAMNLLNVHPEVYPQARAEPGLSLVDLMRLASRTHWDQSGQKSSQPEPSSNPRCRRSNTIRTTAPIPGLSTVVSRRQSGGSSNDSDA</sequence>
<dbReference type="SUPFAM" id="SSF118290">
    <property type="entry name" value="WRKY DNA-binding domain"/>
    <property type="match status" value="1"/>
</dbReference>
<dbReference type="GO" id="GO:0000976">
    <property type="term" value="F:transcription cis-regulatory region binding"/>
    <property type="evidence" value="ECO:0000318"/>
    <property type="project" value="GO_Central"/>
</dbReference>
<keyword evidence="3" id="KW-0238">DNA-binding</keyword>